<dbReference type="EMBL" id="BBML01000006">
    <property type="protein sequence ID" value="GAK97469.1"/>
    <property type="molecule type" value="Genomic_DNA"/>
</dbReference>
<dbReference type="Proteomes" id="UP000029221">
    <property type="component" value="Unassembled WGS sequence"/>
</dbReference>
<sequence>MKRIKVVNNRLIGFNKQRDLNKAERVRKLIEEVINDIDFRNKVLKADFHDRRFIDESGNTTEITDNSIILEKLISGKEQYTGEEKDYEWDLRITLYRSITSEIGHRSKETIFTKKKKYRNLSDRFIASHWIHEYLHVIGFTHDYDRTRRRPYSVPYLIGNLASDTLESREFDFLT</sequence>
<protein>
    <submittedName>
        <fullName evidence="1">Uncharacterized protein</fullName>
    </submittedName>
</protein>
<proteinExistence type="predicted"/>
<evidence type="ECO:0000313" key="2">
    <source>
        <dbReference type="Proteomes" id="UP000029221"/>
    </source>
</evidence>
<keyword evidence="2" id="KW-1185">Reference proteome</keyword>
<accession>A0A090Q314</accession>
<evidence type="ECO:0000313" key="1">
    <source>
        <dbReference type="EMBL" id="GAK97469.1"/>
    </source>
</evidence>
<organism evidence="1 2">
    <name type="scientific">Nonlabens tegetincola</name>
    <dbReference type="NCBI Taxonomy" id="323273"/>
    <lineage>
        <taxon>Bacteria</taxon>
        <taxon>Pseudomonadati</taxon>
        <taxon>Bacteroidota</taxon>
        <taxon>Flavobacteriia</taxon>
        <taxon>Flavobacteriales</taxon>
        <taxon>Flavobacteriaceae</taxon>
        <taxon>Nonlabens</taxon>
    </lineage>
</organism>
<reference evidence="1" key="1">
    <citation type="journal article" date="2014" name="Genome Announc.">
        <title>Draft Genome Sequences of Marine Flavobacterium Nonlabens Strains NR17, NR24, NR27, NR32, NR33, and Ara13.</title>
        <authorList>
            <person name="Nakanishi M."/>
            <person name="Meirelles P."/>
            <person name="Suzuki R."/>
            <person name="Takatani N."/>
            <person name="Mino S."/>
            <person name="Suda W."/>
            <person name="Oshima K."/>
            <person name="Hattori M."/>
            <person name="Ohkuma M."/>
            <person name="Hosokawa M."/>
            <person name="Miyashita K."/>
            <person name="Thompson F.L."/>
            <person name="Niwa A."/>
            <person name="Sawabe T."/>
            <person name="Sawabe T."/>
        </authorList>
    </citation>
    <scope>NUCLEOTIDE SEQUENCE [LARGE SCALE GENOMIC DNA]</scope>
    <source>
        <strain evidence="1">JCM 19294</strain>
    </source>
</reference>
<dbReference type="RefSeq" id="WP_042279127.1">
    <property type="nucleotide sequence ID" value="NZ_BBML01000006.1"/>
</dbReference>
<dbReference type="AlphaFoldDB" id="A0A090Q314"/>
<gene>
    <name evidence="1" type="ORF">JCM19294_5</name>
</gene>
<comment type="caution">
    <text evidence="1">The sequence shown here is derived from an EMBL/GenBank/DDBJ whole genome shotgun (WGS) entry which is preliminary data.</text>
</comment>
<name>A0A090Q314_9FLAO</name>